<evidence type="ECO:0000313" key="2">
    <source>
        <dbReference type="Proteomes" id="UP001374584"/>
    </source>
</evidence>
<evidence type="ECO:0000313" key="1">
    <source>
        <dbReference type="EMBL" id="KAK7366580.1"/>
    </source>
</evidence>
<protein>
    <submittedName>
        <fullName evidence="1">Uncharacterized protein</fullName>
    </submittedName>
</protein>
<gene>
    <name evidence="1" type="ORF">VNO80_08573</name>
</gene>
<dbReference type="EMBL" id="JAYMYR010000004">
    <property type="protein sequence ID" value="KAK7366580.1"/>
    <property type="molecule type" value="Genomic_DNA"/>
</dbReference>
<name>A0AAN9N4R2_PHACN</name>
<sequence length="125" mass="14853">MVARIRLSCFRCKNNPFYWVMANTLKSRWWQENGTQLRKGEVSVSFLLSQGKIYSFNFYVANWLYMRAEKLLFAWRCWVLFWGYTVIKFIGWRKSGELKKNQSNVSEGDDVVVLSQFQVGHVVHV</sequence>
<comment type="caution">
    <text evidence="1">The sequence shown here is derived from an EMBL/GenBank/DDBJ whole genome shotgun (WGS) entry which is preliminary data.</text>
</comment>
<accession>A0AAN9N4R2</accession>
<dbReference type="Proteomes" id="UP001374584">
    <property type="component" value="Unassembled WGS sequence"/>
</dbReference>
<keyword evidence="2" id="KW-1185">Reference proteome</keyword>
<reference evidence="1 2" key="1">
    <citation type="submission" date="2024-01" db="EMBL/GenBank/DDBJ databases">
        <title>The genomes of 5 underutilized Papilionoideae crops provide insights into root nodulation and disease resistanc.</title>
        <authorList>
            <person name="Jiang F."/>
        </authorList>
    </citation>
    <scope>NUCLEOTIDE SEQUENCE [LARGE SCALE GENOMIC DNA]</scope>
    <source>
        <strain evidence="1">JINMINGXINNONG_FW02</strain>
        <tissue evidence="1">Leaves</tissue>
    </source>
</reference>
<proteinExistence type="predicted"/>
<dbReference type="AlphaFoldDB" id="A0AAN9N4R2"/>
<organism evidence="1 2">
    <name type="scientific">Phaseolus coccineus</name>
    <name type="common">Scarlet runner bean</name>
    <name type="synonym">Phaseolus multiflorus</name>
    <dbReference type="NCBI Taxonomy" id="3886"/>
    <lineage>
        <taxon>Eukaryota</taxon>
        <taxon>Viridiplantae</taxon>
        <taxon>Streptophyta</taxon>
        <taxon>Embryophyta</taxon>
        <taxon>Tracheophyta</taxon>
        <taxon>Spermatophyta</taxon>
        <taxon>Magnoliopsida</taxon>
        <taxon>eudicotyledons</taxon>
        <taxon>Gunneridae</taxon>
        <taxon>Pentapetalae</taxon>
        <taxon>rosids</taxon>
        <taxon>fabids</taxon>
        <taxon>Fabales</taxon>
        <taxon>Fabaceae</taxon>
        <taxon>Papilionoideae</taxon>
        <taxon>50 kb inversion clade</taxon>
        <taxon>NPAAA clade</taxon>
        <taxon>indigoferoid/millettioid clade</taxon>
        <taxon>Phaseoleae</taxon>
        <taxon>Phaseolus</taxon>
    </lineage>
</organism>